<dbReference type="GO" id="GO:0032259">
    <property type="term" value="P:methylation"/>
    <property type="evidence" value="ECO:0007669"/>
    <property type="project" value="UniProtKB-KW"/>
</dbReference>
<evidence type="ECO:0000256" key="2">
    <source>
        <dbReference type="SAM" id="MobiDB-lite"/>
    </source>
</evidence>
<dbReference type="RefSeq" id="WP_131409829.1">
    <property type="nucleotide sequence ID" value="NZ_SJTG01000002.1"/>
</dbReference>
<dbReference type="Proteomes" id="UP000291822">
    <property type="component" value="Unassembled WGS sequence"/>
</dbReference>
<proteinExistence type="predicted"/>
<evidence type="ECO:0000256" key="1">
    <source>
        <dbReference type="SAM" id="Coils"/>
    </source>
</evidence>
<reference evidence="4 5" key="1">
    <citation type="submission" date="2019-02" db="EMBL/GenBank/DDBJ databases">
        <title>Dyella amyloliquefaciens sp. nov., isolated from forest soil.</title>
        <authorList>
            <person name="Gao Z.-H."/>
            <person name="Qiu L.-H."/>
        </authorList>
    </citation>
    <scope>NUCLEOTIDE SEQUENCE [LARGE SCALE GENOMIC DNA]</scope>
    <source>
        <strain evidence="4 5">KACC 12747</strain>
    </source>
</reference>
<keyword evidence="4" id="KW-0808">Transferase</keyword>
<sequence length="552" mass="61882">MNVDQLMRQIQDEVVQRRRHDDAAPSGVPDDGAVEANDHWVPATSRVVIKQAYALSDLVDLDDRDFVETAYRALLRRPADPDGLASCLSDLRNGIRNKVHILGDIRFSPEGMSRGVHVEGLLLPYKLQQWSQKRFIGRPLAWLHAFVRLPAYLRRLDRMGAVQAREVQHLGHHVNAFAAGMLRRIERQEQEIEQHKQEIEQEEKAISAILESALPERDQAIRQAGEKIDNLNSELQLVTGQSRVALARLYERLAQSSSEQESLVATAIGRLENQLAKHKGELQRLHTDSARSLLELRYVVERGTVQASRGGELPDRNQSEPSSVPNAHDALYASFEDEFRGTREDIKSRVEHYLPAVRHAVGETSAGLVVDLGCGRGEWLELLREHGIKSCGVDLNKVMLAECKASDLDVTEQDALVYLRSLSSDSVSAITSMHLVEHLPFDVLLELLDEAFRVLRIGGILILETPNPENLLMATQWFYIDPTHRNPIPPPLLSWLARARGFSDVSIERLTANRGVVEIEDVPAETAAAPQLNQLLALLRAAPDYAIVAYKR</sequence>
<organism evidence="4 5">
    <name type="scientific">Dyella soli</name>
    <dbReference type="NCBI Taxonomy" id="522319"/>
    <lineage>
        <taxon>Bacteria</taxon>
        <taxon>Pseudomonadati</taxon>
        <taxon>Pseudomonadota</taxon>
        <taxon>Gammaproteobacteria</taxon>
        <taxon>Lysobacterales</taxon>
        <taxon>Rhodanobacteraceae</taxon>
        <taxon>Dyella</taxon>
    </lineage>
</organism>
<protein>
    <submittedName>
        <fullName evidence="4">Methyltransferase domain-containing protein</fullName>
    </submittedName>
</protein>
<dbReference type="InterPro" id="IPR025282">
    <property type="entry name" value="DUF4214"/>
</dbReference>
<evidence type="ECO:0000313" key="4">
    <source>
        <dbReference type="EMBL" id="TCI11131.1"/>
    </source>
</evidence>
<gene>
    <name evidence="4" type="ORF">EZM97_20175</name>
</gene>
<dbReference type="SUPFAM" id="SSF53335">
    <property type="entry name" value="S-adenosyl-L-methionine-dependent methyltransferases"/>
    <property type="match status" value="1"/>
</dbReference>
<feature type="region of interest" description="Disordered" evidence="2">
    <location>
        <begin position="14"/>
        <end position="34"/>
    </location>
</feature>
<feature type="domain" description="DUF4214" evidence="3">
    <location>
        <begin position="60"/>
        <end position="110"/>
    </location>
</feature>
<evidence type="ECO:0000313" key="5">
    <source>
        <dbReference type="Proteomes" id="UP000291822"/>
    </source>
</evidence>
<dbReference type="Gene3D" id="3.40.50.150">
    <property type="entry name" value="Vaccinia Virus protein VP39"/>
    <property type="match status" value="1"/>
</dbReference>
<dbReference type="Pfam" id="PF13946">
    <property type="entry name" value="DUF4214"/>
    <property type="match status" value="1"/>
</dbReference>
<dbReference type="EMBL" id="SJTG01000002">
    <property type="protein sequence ID" value="TCI11131.1"/>
    <property type="molecule type" value="Genomic_DNA"/>
</dbReference>
<feature type="region of interest" description="Disordered" evidence="2">
    <location>
        <begin position="307"/>
        <end position="326"/>
    </location>
</feature>
<feature type="compositionally biased region" description="Basic and acidic residues" evidence="2">
    <location>
        <begin position="14"/>
        <end position="23"/>
    </location>
</feature>
<keyword evidence="5" id="KW-1185">Reference proteome</keyword>
<feature type="coiled-coil region" evidence="1">
    <location>
        <begin position="178"/>
        <end position="241"/>
    </location>
</feature>
<accession>A0A4V6NA04</accession>
<evidence type="ECO:0000259" key="3">
    <source>
        <dbReference type="Pfam" id="PF13946"/>
    </source>
</evidence>
<dbReference type="PANTHER" id="PTHR43861">
    <property type="entry name" value="TRANS-ACONITATE 2-METHYLTRANSFERASE-RELATED"/>
    <property type="match status" value="1"/>
</dbReference>
<comment type="caution">
    <text evidence="4">The sequence shown here is derived from an EMBL/GenBank/DDBJ whole genome shotgun (WGS) entry which is preliminary data.</text>
</comment>
<dbReference type="AlphaFoldDB" id="A0A4V6NA04"/>
<dbReference type="CDD" id="cd02440">
    <property type="entry name" value="AdoMet_MTases"/>
    <property type="match status" value="1"/>
</dbReference>
<name>A0A4V6NA04_9GAMM</name>
<dbReference type="Pfam" id="PF13489">
    <property type="entry name" value="Methyltransf_23"/>
    <property type="match status" value="1"/>
</dbReference>
<keyword evidence="1" id="KW-0175">Coiled coil</keyword>
<keyword evidence="4" id="KW-0489">Methyltransferase</keyword>
<dbReference type="GO" id="GO:0008168">
    <property type="term" value="F:methyltransferase activity"/>
    <property type="evidence" value="ECO:0007669"/>
    <property type="project" value="UniProtKB-KW"/>
</dbReference>
<dbReference type="InterPro" id="IPR029063">
    <property type="entry name" value="SAM-dependent_MTases_sf"/>
</dbReference>